<name>A0ABT8S374_9BURK</name>
<keyword evidence="5 8" id="KW-0067">ATP-binding</keyword>
<sequence>MSEMLAFDQVVAGYGNAVVLDRLSFALAQGQSLAILGRNGVGKTTLLETLMGNTRVMRGALRWCGEDITRWPAHRRVRAGLGWVPQEREVFPSLTVEENLTVIGRPGPWNLQRVYQFFPRLRERRGNYGNQLSGGEQQMLAIGRALMTNPKLLLLDEPMEGLAPIIVEELARSIRHLCESEGLASIVVEQHPVLALEMTHQAIVLERGTVVHAGPSAALAGDASLLEGLLGVGMTDVQA</sequence>
<dbReference type="InterPro" id="IPR017871">
    <property type="entry name" value="ABC_transporter-like_CS"/>
</dbReference>
<dbReference type="PANTHER" id="PTHR43820">
    <property type="entry name" value="HIGH-AFFINITY BRANCHED-CHAIN AMINO ACID TRANSPORT ATP-BINDING PROTEIN LIVF"/>
    <property type="match status" value="1"/>
</dbReference>
<dbReference type="InterPro" id="IPR003593">
    <property type="entry name" value="AAA+_ATPase"/>
</dbReference>
<evidence type="ECO:0000313" key="8">
    <source>
        <dbReference type="EMBL" id="MDO1532697.1"/>
    </source>
</evidence>
<dbReference type="InterPro" id="IPR052156">
    <property type="entry name" value="BCAA_Transport_ATP-bd_LivF"/>
</dbReference>
<dbReference type="Pfam" id="PF00005">
    <property type="entry name" value="ABC_tran"/>
    <property type="match status" value="1"/>
</dbReference>
<dbReference type="Gene3D" id="3.40.50.300">
    <property type="entry name" value="P-loop containing nucleotide triphosphate hydrolases"/>
    <property type="match status" value="1"/>
</dbReference>
<keyword evidence="4" id="KW-0547">Nucleotide-binding</keyword>
<keyword evidence="3" id="KW-0472">Membrane</keyword>
<keyword evidence="3" id="KW-1003">Cell membrane</keyword>
<keyword evidence="9" id="KW-1185">Reference proteome</keyword>
<comment type="caution">
    <text evidence="8">The sequence shown here is derived from an EMBL/GenBank/DDBJ whole genome shotgun (WGS) entry which is preliminary data.</text>
</comment>
<dbReference type="InterPro" id="IPR003439">
    <property type="entry name" value="ABC_transporter-like_ATP-bd"/>
</dbReference>
<evidence type="ECO:0000256" key="1">
    <source>
        <dbReference type="ARBA" id="ARBA00005417"/>
    </source>
</evidence>
<dbReference type="EMBL" id="JAUKVY010000006">
    <property type="protein sequence ID" value="MDO1532697.1"/>
    <property type="molecule type" value="Genomic_DNA"/>
</dbReference>
<keyword evidence="6" id="KW-0029">Amino-acid transport</keyword>
<feature type="domain" description="ABC transporter" evidence="7">
    <location>
        <begin position="5"/>
        <end position="232"/>
    </location>
</feature>
<evidence type="ECO:0000313" key="9">
    <source>
        <dbReference type="Proteomes" id="UP001169027"/>
    </source>
</evidence>
<protein>
    <submittedName>
        <fullName evidence="8">ABC transporter ATP-binding protein</fullName>
    </submittedName>
</protein>
<dbReference type="GO" id="GO:0005524">
    <property type="term" value="F:ATP binding"/>
    <property type="evidence" value="ECO:0007669"/>
    <property type="project" value="UniProtKB-KW"/>
</dbReference>
<proteinExistence type="inferred from homology"/>
<dbReference type="Proteomes" id="UP001169027">
    <property type="component" value="Unassembled WGS sequence"/>
</dbReference>
<evidence type="ECO:0000256" key="6">
    <source>
        <dbReference type="ARBA" id="ARBA00022970"/>
    </source>
</evidence>
<organism evidence="8 9">
    <name type="scientific">Variovorax ginsengisoli</name>
    <dbReference type="NCBI Taxonomy" id="363844"/>
    <lineage>
        <taxon>Bacteria</taxon>
        <taxon>Pseudomonadati</taxon>
        <taxon>Pseudomonadota</taxon>
        <taxon>Betaproteobacteria</taxon>
        <taxon>Burkholderiales</taxon>
        <taxon>Comamonadaceae</taxon>
        <taxon>Variovorax</taxon>
    </lineage>
</organism>
<dbReference type="SMART" id="SM00382">
    <property type="entry name" value="AAA"/>
    <property type="match status" value="1"/>
</dbReference>
<gene>
    <name evidence="8" type="ORF">Q2T77_10395</name>
</gene>
<evidence type="ECO:0000256" key="3">
    <source>
        <dbReference type="ARBA" id="ARBA00022475"/>
    </source>
</evidence>
<evidence type="ECO:0000259" key="7">
    <source>
        <dbReference type="PROSITE" id="PS50893"/>
    </source>
</evidence>
<dbReference type="PROSITE" id="PS50893">
    <property type="entry name" value="ABC_TRANSPORTER_2"/>
    <property type="match status" value="1"/>
</dbReference>
<dbReference type="RefSeq" id="WP_301807780.1">
    <property type="nucleotide sequence ID" value="NZ_JAUJZH010000006.1"/>
</dbReference>
<reference evidence="8" key="1">
    <citation type="submission" date="2023-06" db="EMBL/GenBank/DDBJ databases">
        <authorList>
            <person name="Jiang Y."/>
            <person name="Liu Q."/>
        </authorList>
    </citation>
    <scope>NUCLEOTIDE SEQUENCE</scope>
    <source>
        <strain evidence="8">CGMCC 1.12090</strain>
    </source>
</reference>
<comment type="similarity">
    <text evidence="1">Belongs to the ABC transporter superfamily.</text>
</comment>
<keyword evidence="2" id="KW-0813">Transport</keyword>
<dbReference type="PANTHER" id="PTHR43820:SF2">
    <property type="entry name" value="ABC TRANSPORTER ATP-BINDING PROTEIN"/>
    <property type="match status" value="1"/>
</dbReference>
<dbReference type="SUPFAM" id="SSF52540">
    <property type="entry name" value="P-loop containing nucleoside triphosphate hydrolases"/>
    <property type="match status" value="1"/>
</dbReference>
<dbReference type="InterPro" id="IPR027417">
    <property type="entry name" value="P-loop_NTPase"/>
</dbReference>
<dbReference type="CDD" id="cd03224">
    <property type="entry name" value="ABC_TM1139_LivF_branched"/>
    <property type="match status" value="1"/>
</dbReference>
<accession>A0ABT8S374</accession>
<dbReference type="PROSITE" id="PS00211">
    <property type="entry name" value="ABC_TRANSPORTER_1"/>
    <property type="match status" value="1"/>
</dbReference>
<evidence type="ECO:0000256" key="2">
    <source>
        <dbReference type="ARBA" id="ARBA00022448"/>
    </source>
</evidence>
<evidence type="ECO:0000256" key="4">
    <source>
        <dbReference type="ARBA" id="ARBA00022741"/>
    </source>
</evidence>
<evidence type="ECO:0000256" key="5">
    <source>
        <dbReference type="ARBA" id="ARBA00022840"/>
    </source>
</evidence>